<dbReference type="AlphaFoldDB" id="A0AA36N5D7"/>
<protein>
    <submittedName>
        <fullName evidence="1">Uncharacterized protein</fullName>
    </submittedName>
</protein>
<organism evidence="1 2">
    <name type="scientific">Effrenium voratum</name>
    <dbReference type="NCBI Taxonomy" id="2562239"/>
    <lineage>
        <taxon>Eukaryota</taxon>
        <taxon>Sar</taxon>
        <taxon>Alveolata</taxon>
        <taxon>Dinophyceae</taxon>
        <taxon>Suessiales</taxon>
        <taxon>Symbiodiniaceae</taxon>
        <taxon>Effrenium</taxon>
    </lineage>
</organism>
<feature type="non-terminal residue" evidence="1">
    <location>
        <position position="99"/>
    </location>
</feature>
<proteinExistence type="predicted"/>
<gene>
    <name evidence="1" type="ORF">EVOR1521_LOCUS17999</name>
</gene>
<feature type="non-terminal residue" evidence="1">
    <location>
        <position position="1"/>
    </location>
</feature>
<sequence>CDHLVGTALGEDRDARKFQPSTTTLENVTTWNTDNYEIGRMPDSQGLAGPVNAEMSVQFVSEWMGMNSSWDMDAKVVWLERQDAERVKRRAPPLVPGAR</sequence>
<comment type="caution">
    <text evidence="1">The sequence shown here is derived from an EMBL/GenBank/DDBJ whole genome shotgun (WGS) entry which is preliminary data.</text>
</comment>
<evidence type="ECO:0000313" key="2">
    <source>
        <dbReference type="Proteomes" id="UP001178507"/>
    </source>
</evidence>
<dbReference type="EMBL" id="CAUJNA010002468">
    <property type="protein sequence ID" value="CAJ1393054.1"/>
    <property type="molecule type" value="Genomic_DNA"/>
</dbReference>
<accession>A0AA36N5D7</accession>
<reference evidence="1" key="1">
    <citation type="submission" date="2023-08" db="EMBL/GenBank/DDBJ databases">
        <authorList>
            <person name="Chen Y."/>
            <person name="Shah S."/>
            <person name="Dougan E. K."/>
            <person name="Thang M."/>
            <person name="Chan C."/>
        </authorList>
    </citation>
    <scope>NUCLEOTIDE SEQUENCE</scope>
</reference>
<dbReference type="Proteomes" id="UP001178507">
    <property type="component" value="Unassembled WGS sequence"/>
</dbReference>
<keyword evidence="2" id="KW-1185">Reference proteome</keyword>
<name>A0AA36N5D7_9DINO</name>
<evidence type="ECO:0000313" key="1">
    <source>
        <dbReference type="EMBL" id="CAJ1393054.1"/>
    </source>
</evidence>